<dbReference type="EMBL" id="JXBC01000001">
    <property type="protein sequence ID" value="KIU13469.1"/>
    <property type="molecule type" value="Genomic_DNA"/>
</dbReference>
<evidence type="ECO:0000256" key="6">
    <source>
        <dbReference type="ARBA" id="ARBA00022692"/>
    </source>
</evidence>
<keyword evidence="9" id="KW-0067">ATP-binding</keyword>
<accession>A0A0D1JLS0</accession>
<evidence type="ECO:0000256" key="2">
    <source>
        <dbReference type="ARBA" id="ARBA00004651"/>
    </source>
</evidence>
<evidence type="ECO:0000313" key="15">
    <source>
        <dbReference type="EMBL" id="KIU13469.1"/>
    </source>
</evidence>
<keyword evidence="11" id="KW-0902">Two-component regulatory system</keyword>
<dbReference type="Pfam" id="PF02518">
    <property type="entry name" value="HATPase_c"/>
    <property type="match status" value="1"/>
</dbReference>
<evidence type="ECO:0000256" key="10">
    <source>
        <dbReference type="ARBA" id="ARBA00022989"/>
    </source>
</evidence>
<dbReference type="Gene3D" id="3.30.565.10">
    <property type="entry name" value="Histidine kinase-like ATPase, C-terminal domain"/>
    <property type="match status" value="1"/>
</dbReference>
<evidence type="ECO:0000256" key="11">
    <source>
        <dbReference type="ARBA" id="ARBA00023012"/>
    </source>
</evidence>
<evidence type="ECO:0000256" key="4">
    <source>
        <dbReference type="ARBA" id="ARBA00022475"/>
    </source>
</evidence>
<comment type="subcellular location">
    <subcellularLocation>
        <location evidence="2">Cell membrane</location>
        <topology evidence="2">Multi-pass membrane protein</topology>
    </subcellularLocation>
</comment>
<keyword evidence="6 13" id="KW-0812">Transmembrane</keyword>
<dbReference type="SUPFAM" id="SSF55874">
    <property type="entry name" value="ATPase domain of HSP90 chaperone/DNA topoisomerase II/histidine kinase"/>
    <property type="match status" value="1"/>
</dbReference>
<keyword evidence="4" id="KW-1003">Cell membrane</keyword>
<proteinExistence type="predicted"/>
<evidence type="ECO:0000256" key="7">
    <source>
        <dbReference type="ARBA" id="ARBA00022741"/>
    </source>
</evidence>
<evidence type="ECO:0000259" key="14">
    <source>
        <dbReference type="PROSITE" id="PS50109"/>
    </source>
</evidence>
<reference evidence="15 16" key="1">
    <citation type="submission" date="2014-12" db="EMBL/GenBank/DDBJ databases">
        <title>Comparative genome analysis of Bacillus coagulans HM-08, Clostridium butyricum HM-68, Bacillus subtilis HM-66 and Bacillus licheniformis BL-09.</title>
        <authorList>
            <person name="Zhang H."/>
        </authorList>
    </citation>
    <scope>NUCLEOTIDE SEQUENCE [LARGE SCALE GENOMIC DNA]</scope>
    <source>
        <strain evidence="15 16">HM-66</strain>
    </source>
</reference>
<name>A0A0D1JLS0_BACIU</name>
<keyword evidence="5" id="KW-0808">Transferase</keyword>
<evidence type="ECO:0000256" key="8">
    <source>
        <dbReference type="ARBA" id="ARBA00022777"/>
    </source>
</evidence>
<feature type="transmembrane region" description="Helical" evidence="13">
    <location>
        <begin position="35"/>
        <end position="55"/>
    </location>
</feature>
<sequence length="334" mass="38726">MIKAFLIERRSWIAAFLFQQALMLFIAFVDPSISFGNVLYMVYLCILFFIIFLWFRYRKETAFYKSLKTWENNLDVTAINEPETPFEAMVERSIAGQTEHLKQTAARHRLALENEKDELMAWIHEVKTPLTAMHLIIDRMEEKALKSQLSYEWLRIHLLLDQQLHQKRISFIENDLSVEFIQLQPLIFKEIKDLQSWCIQKGIGFDIQLDAKEVLSDAKWLAFIIRQLLTNAVKYSEASEIEIKSFQKGEQTQLQVKDCGRGIDPKNVPRIFDKGFTSTTDHHDQASTGMGLYLAKKAAAPLLILIDVESEFGAGTVFTLTFPLRNQFEHVISV</sequence>
<dbReference type="InterPro" id="IPR003594">
    <property type="entry name" value="HATPase_dom"/>
</dbReference>
<dbReference type="PANTHER" id="PTHR45453:SF2">
    <property type="entry name" value="HISTIDINE KINASE"/>
    <property type="match status" value="1"/>
</dbReference>
<dbReference type="PANTHER" id="PTHR45453">
    <property type="entry name" value="PHOSPHATE REGULON SENSOR PROTEIN PHOR"/>
    <property type="match status" value="1"/>
</dbReference>
<dbReference type="InterPro" id="IPR005467">
    <property type="entry name" value="His_kinase_dom"/>
</dbReference>
<dbReference type="PROSITE" id="PS50109">
    <property type="entry name" value="HIS_KIN"/>
    <property type="match status" value="1"/>
</dbReference>
<protein>
    <recommendedName>
        <fullName evidence="3">histidine kinase</fullName>
        <ecNumber evidence="3">2.7.13.3</ecNumber>
    </recommendedName>
</protein>
<evidence type="ECO:0000256" key="12">
    <source>
        <dbReference type="ARBA" id="ARBA00023136"/>
    </source>
</evidence>
<dbReference type="InterPro" id="IPR050351">
    <property type="entry name" value="BphY/WalK/GraS-like"/>
</dbReference>
<comment type="caution">
    <text evidence="15">The sequence shown here is derived from an EMBL/GenBank/DDBJ whole genome shotgun (WGS) entry which is preliminary data.</text>
</comment>
<dbReference type="STRING" id="483913.AN935_15215"/>
<dbReference type="Proteomes" id="UP000032247">
    <property type="component" value="Unassembled WGS sequence"/>
</dbReference>
<keyword evidence="8 15" id="KW-0418">Kinase</keyword>
<evidence type="ECO:0000256" key="5">
    <source>
        <dbReference type="ARBA" id="ARBA00022679"/>
    </source>
</evidence>
<organism evidence="15 16">
    <name type="scientific">Bacillus subtilis</name>
    <dbReference type="NCBI Taxonomy" id="1423"/>
    <lineage>
        <taxon>Bacteria</taxon>
        <taxon>Bacillati</taxon>
        <taxon>Bacillota</taxon>
        <taxon>Bacilli</taxon>
        <taxon>Bacillales</taxon>
        <taxon>Bacillaceae</taxon>
        <taxon>Bacillus</taxon>
    </lineage>
</organism>
<dbReference type="AlphaFoldDB" id="A0A0D1JLS0"/>
<feature type="transmembrane region" description="Helical" evidence="13">
    <location>
        <begin position="12"/>
        <end position="29"/>
    </location>
</feature>
<dbReference type="GO" id="GO:0016036">
    <property type="term" value="P:cellular response to phosphate starvation"/>
    <property type="evidence" value="ECO:0007669"/>
    <property type="project" value="TreeGrafter"/>
</dbReference>
<gene>
    <name evidence="15" type="ORF">SC09_Contig17orf00733</name>
</gene>
<keyword evidence="7" id="KW-0547">Nucleotide-binding</keyword>
<dbReference type="CDD" id="cd16948">
    <property type="entry name" value="HATPase_BceS-YxdK-YvcQ-like"/>
    <property type="match status" value="1"/>
</dbReference>
<dbReference type="GO" id="GO:0004721">
    <property type="term" value="F:phosphoprotein phosphatase activity"/>
    <property type="evidence" value="ECO:0007669"/>
    <property type="project" value="TreeGrafter"/>
</dbReference>
<keyword evidence="10 13" id="KW-1133">Transmembrane helix</keyword>
<evidence type="ECO:0000256" key="9">
    <source>
        <dbReference type="ARBA" id="ARBA00022840"/>
    </source>
</evidence>
<evidence type="ECO:0000256" key="13">
    <source>
        <dbReference type="SAM" id="Phobius"/>
    </source>
</evidence>
<keyword evidence="12 13" id="KW-0472">Membrane</keyword>
<dbReference type="PATRIC" id="fig|1423.173.peg.587"/>
<dbReference type="InterPro" id="IPR004358">
    <property type="entry name" value="Sig_transdc_His_kin-like_C"/>
</dbReference>
<evidence type="ECO:0000313" key="16">
    <source>
        <dbReference type="Proteomes" id="UP000032247"/>
    </source>
</evidence>
<evidence type="ECO:0000256" key="3">
    <source>
        <dbReference type="ARBA" id="ARBA00012438"/>
    </source>
</evidence>
<dbReference type="GO" id="GO:0000155">
    <property type="term" value="F:phosphorelay sensor kinase activity"/>
    <property type="evidence" value="ECO:0007669"/>
    <property type="project" value="TreeGrafter"/>
</dbReference>
<dbReference type="GO" id="GO:0005886">
    <property type="term" value="C:plasma membrane"/>
    <property type="evidence" value="ECO:0007669"/>
    <property type="project" value="UniProtKB-SubCell"/>
</dbReference>
<dbReference type="EC" id="2.7.13.3" evidence="3"/>
<comment type="catalytic activity">
    <reaction evidence="1">
        <text>ATP + protein L-histidine = ADP + protein N-phospho-L-histidine.</text>
        <dbReference type="EC" id="2.7.13.3"/>
    </reaction>
</comment>
<dbReference type="PRINTS" id="PR00344">
    <property type="entry name" value="BCTRLSENSOR"/>
</dbReference>
<dbReference type="InterPro" id="IPR036890">
    <property type="entry name" value="HATPase_C_sf"/>
</dbReference>
<dbReference type="SMART" id="SM00387">
    <property type="entry name" value="HATPase_c"/>
    <property type="match status" value="1"/>
</dbReference>
<feature type="domain" description="Histidine kinase" evidence="14">
    <location>
        <begin position="121"/>
        <end position="326"/>
    </location>
</feature>
<dbReference type="GO" id="GO:0005524">
    <property type="term" value="F:ATP binding"/>
    <property type="evidence" value="ECO:0007669"/>
    <property type="project" value="UniProtKB-KW"/>
</dbReference>
<evidence type="ECO:0000256" key="1">
    <source>
        <dbReference type="ARBA" id="ARBA00000085"/>
    </source>
</evidence>